<sequence length="497" mass="53707">MTPPTNASEPATSQPLSSPREPSPLPAPPQTEDPSPTSQIPPLPTISRLNRVPSRPQSKSPKPPTRPSRPRQLSSPPPAGTSSSFTPLAPTSSRLSLSSTNQTFVEAPGLVAALPSLARQSTITTIRQRERESQRDRENQRERERERERGHGREPDVAGSTRSGDGDGNGDGDGERFDVLVEEKDVLRNGQTVEEEVEGGTPKKAVLVLPDGQEIEYPDGGKEAWLAVVGGLAALFCGFGLTASLGAFQTYYRTSLLSDYSSSTIAWVTGTQGFFAFFLTAFTGSLFDKYGHRPLVASGTFLVTFGYMMLSLCHAYWQLFICHAAIIAPGINLMFISPVGVVGQWFFVKRGLAFGIMMMGASVGAVVWPLLVANLPQRIGFGWTVRLIGFICLLCGITAFFLLKTRLPPKPAGPFFYARAFRDPAYCCLALASLTYIFSFFTFLMFIGTYGQLVGMGTLASYLLVIVNASSGPGRIIFGFSDLTPPPLNSDGIIPIS</sequence>
<proteinExistence type="inferred from homology"/>
<dbReference type="GO" id="GO:0016020">
    <property type="term" value="C:membrane"/>
    <property type="evidence" value="ECO:0007669"/>
    <property type="project" value="UniProtKB-SubCell"/>
</dbReference>
<dbReference type="Proteomes" id="UP000279259">
    <property type="component" value="Unassembled WGS sequence"/>
</dbReference>
<dbReference type="PROSITE" id="PS50850">
    <property type="entry name" value="MFS"/>
    <property type="match status" value="1"/>
</dbReference>
<feature type="transmembrane region" description="Helical" evidence="4">
    <location>
        <begin position="453"/>
        <end position="471"/>
    </location>
</feature>
<protein>
    <recommendedName>
        <fullName evidence="5">Major facilitator superfamily (MFS) profile domain-containing protein</fullName>
    </recommendedName>
</protein>
<feature type="domain" description="Major facilitator superfamily (MFS) profile" evidence="5">
    <location>
        <begin position="226"/>
        <end position="497"/>
    </location>
</feature>
<evidence type="ECO:0000256" key="4">
    <source>
        <dbReference type="SAM" id="Phobius"/>
    </source>
</evidence>
<keyword evidence="4" id="KW-0812">Transmembrane</keyword>
<dbReference type="SUPFAM" id="SSF103473">
    <property type="entry name" value="MFS general substrate transporter"/>
    <property type="match status" value="1"/>
</dbReference>
<dbReference type="Gene3D" id="1.20.1250.20">
    <property type="entry name" value="MFS general substrate transporter like domains"/>
    <property type="match status" value="1"/>
</dbReference>
<comment type="similarity">
    <text evidence="2">Belongs to the major facilitator superfamily. Monocarboxylate porter (TC 2.A.1.13) family.</text>
</comment>
<dbReference type="PANTHER" id="PTHR11360">
    <property type="entry name" value="MONOCARBOXYLATE TRANSPORTER"/>
    <property type="match status" value="1"/>
</dbReference>
<dbReference type="InterPro" id="IPR050327">
    <property type="entry name" value="Proton-linked_MCT"/>
</dbReference>
<feature type="compositionally biased region" description="Pro residues" evidence="3">
    <location>
        <begin position="21"/>
        <end position="31"/>
    </location>
</feature>
<keyword evidence="4" id="KW-1133">Transmembrane helix</keyword>
<comment type="subcellular location">
    <subcellularLocation>
        <location evidence="1">Membrane</location>
        <topology evidence="1">Multi-pass membrane protein</topology>
    </subcellularLocation>
</comment>
<dbReference type="InterPro" id="IPR020846">
    <property type="entry name" value="MFS_dom"/>
</dbReference>
<name>A0A427YJP1_9TREE</name>
<dbReference type="GO" id="GO:0022857">
    <property type="term" value="F:transmembrane transporter activity"/>
    <property type="evidence" value="ECO:0007669"/>
    <property type="project" value="InterPro"/>
</dbReference>
<gene>
    <name evidence="6" type="ORF">EHS25_009613</name>
</gene>
<evidence type="ECO:0000313" key="6">
    <source>
        <dbReference type="EMBL" id="RSH91314.1"/>
    </source>
</evidence>
<feature type="region of interest" description="Disordered" evidence="3">
    <location>
        <begin position="122"/>
        <end position="176"/>
    </location>
</feature>
<feature type="transmembrane region" description="Helical" evidence="4">
    <location>
        <begin position="265"/>
        <end position="287"/>
    </location>
</feature>
<keyword evidence="4" id="KW-0472">Membrane</keyword>
<feature type="region of interest" description="Disordered" evidence="3">
    <location>
        <begin position="1"/>
        <end position="100"/>
    </location>
</feature>
<reference evidence="6 7" key="1">
    <citation type="submission" date="2018-11" db="EMBL/GenBank/DDBJ databases">
        <title>Genome sequence of Saitozyma podzolica DSM 27192.</title>
        <authorList>
            <person name="Aliyu H."/>
            <person name="Gorte O."/>
            <person name="Ochsenreither K."/>
        </authorList>
    </citation>
    <scope>NUCLEOTIDE SEQUENCE [LARGE SCALE GENOMIC DNA]</scope>
    <source>
        <strain evidence="6 7">DSM 27192</strain>
    </source>
</reference>
<feature type="transmembrane region" description="Helical" evidence="4">
    <location>
        <begin position="316"/>
        <end position="339"/>
    </location>
</feature>
<feature type="transmembrane region" description="Helical" evidence="4">
    <location>
        <begin position="424"/>
        <end position="447"/>
    </location>
</feature>
<evidence type="ECO:0000256" key="3">
    <source>
        <dbReference type="SAM" id="MobiDB-lite"/>
    </source>
</evidence>
<evidence type="ECO:0000313" key="7">
    <source>
        <dbReference type="Proteomes" id="UP000279259"/>
    </source>
</evidence>
<accession>A0A427YJP1</accession>
<dbReference type="EMBL" id="RSCD01000008">
    <property type="protein sequence ID" value="RSH91314.1"/>
    <property type="molecule type" value="Genomic_DNA"/>
</dbReference>
<feature type="transmembrane region" description="Helical" evidence="4">
    <location>
        <begin position="224"/>
        <end position="245"/>
    </location>
</feature>
<evidence type="ECO:0000259" key="5">
    <source>
        <dbReference type="PROSITE" id="PS50850"/>
    </source>
</evidence>
<organism evidence="6 7">
    <name type="scientific">Saitozyma podzolica</name>
    <dbReference type="NCBI Taxonomy" id="1890683"/>
    <lineage>
        <taxon>Eukaryota</taxon>
        <taxon>Fungi</taxon>
        <taxon>Dikarya</taxon>
        <taxon>Basidiomycota</taxon>
        <taxon>Agaricomycotina</taxon>
        <taxon>Tremellomycetes</taxon>
        <taxon>Tremellales</taxon>
        <taxon>Trimorphomycetaceae</taxon>
        <taxon>Saitozyma</taxon>
    </lineage>
</organism>
<feature type="compositionally biased region" description="Polar residues" evidence="3">
    <location>
        <begin position="1"/>
        <end position="12"/>
    </location>
</feature>
<dbReference type="OrthoDB" id="6509908at2759"/>
<feature type="transmembrane region" description="Helical" evidence="4">
    <location>
        <begin position="383"/>
        <end position="403"/>
    </location>
</feature>
<dbReference type="Pfam" id="PF07690">
    <property type="entry name" value="MFS_1"/>
    <property type="match status" value="1"/>
</dbReference>
<dbReference type="AlphaFoldDB" id="A0A427YJP1"/>
<feature type="transmembrane region" description="Helical" evidence="4">
    <location>
        <begin position="351"/>
        <end position="371"/>
    </location>
</feature>
<dbReference type="InterPro" id="IPR011701">
    <property type="entry name" value="MFS"/>
</dbReference>
<keyword evidence="7" id="KW-1185">Reference proteome</keyword>
<feature type="compositionally biased region" description="Basic and acidic residues" evidence="3">
    <location>
        <begin position="127"/>
        <end position="156"/>
    </location>
</feature>
<dbReference type="PANTHER" id="PTHR11360:SF177">
    <property type="entry name" value="RIBOFLAVIN TRANSPORTER MCH5"/>
    <property type="match status" value="1"/>
</dbReference>
<comment type="caution">
    <text evidence="6">The sequence shown here is derived from an EMBL/GenBank/DDBJ whole genome shotgun (WGS) entry which is preliminary data.</text>
</comment>
<dbReference type="InterPro" id="IPR036259">
    <property type="entry name" value="MFS_trans_sf"/>
</dbReference>
<evidence type="ECO:0000256" key="1">
    <source>
        <dbReference type="ARBA" id="ARBA00004141"/>
    </source>
</evidence>
<feature type="compositionally biased region" description="Polar residues" evidence="3">
    <location>
        <begin position="80"/>
        <end position="100"/>
    </location>
</feature>
<evidence type="ECO:0000256" key="2">
    <source>
        <dbReference type="ARBA" id="ARBA00006727"/>
    </source>
</evidence>
<feature type="transmembrane region" description="Helical" evidence="4">
    <location>
        <begin position="294"/>
        <end position="310"/>
    </location>
</feature>